<evidence type="ECO:0000259" key="2">
    <source>
        <dbReference type="Pfam" id="PF07995"/>
    </source>
</evidence>
<feature type="signal peptide" evidence="1">
    <location>
        <begin position="1"/>
        <end position="23"/>
    </location>
</feature>
<dbReference type="PANTHER" id="PTHR33546">
    <property type="entry name" value="LARGE, MULTIFUNCTIONAL SECRETED PROTEIN-RELATED"/>
    <property type="match status" value="1"/>
</dbReference>
<reference evidence="3 4" key="1">
    <citation type="submission" date="2024-02" db="EMBL/GenBank/DDBJ databases">
        <title>Roseibium algae sp. nov., isolated from marine alga (Grateloupia sp.), showing potential in myo-inositol conversion.</title>
        <authorList>
            <person name="Wang Y."/>
        </authorList>
    </citation>
    <scope>NUCLEOTIDE SEQUENCE [LARGE SCALE GENOMIC DNA]</scope>
    <source>
        <strain evidence="3 4">H3510</strain>
    </source>
</reference>
<dbReference type="InterPro" id="IPR012938">
    <property type="entry name" value="Glc/Sorbosone_DH"/>
</dbReference>
<dbReference type="SUPFAM" id="SSF50952">
    <property type="entry name" value="Soluble quinoprotein glucose dehydrogenase"/>
    <property type="match status" value="1"/>
</dbReference>
<keyword evidence="4" id="KW-1185">Reference proteome</keyword>
<evidence type="ECO:0000313" key="3">
    <source>
        <dbReference type="EMBL" id="MEJ8475793.1"/>
    </source>
</evidence>
<dbReference type="Pfam" id="PF07995">
    <property type="entry name" value="GSDH"/>
    <property type="match status" value="1"/>
</dbReference>
<dbReference type="EMBL" id="JBAKIA010000013">
    <property type="protein sequence ID" value="MEJ8475793.1"/>
    <property type="molecule type" value="Genomic_DNA"/>
</dbReference>
<feature type="chain" id="PRO_5045648899" evidence="1">
    <location>
        <begin position="24"/>
        <end position="373"/>
    </location>
</feature>
<dbReference type="PANTHER" id="PTHR33546:SF1">
    <property type="entry name" value="LARGE, MULTIFUNCTIONAL SECRETED PROTEIN"/>
    <property type="match status" value="1"/>
</dbReference>
<protein>
    <submittedName>
        <fullName evidence="3">PQQ-dependent sugar dehydrogenase</fullName>
    </submittedName>
</protein>
<comment type="caution">
    <text evidence="3">The sequence shown here is derived from an EMBL/GenBank/DDBJ whole genome shotgun (WGS) entry which is preliminary data.</text>
</comment>
<proteinExistence type="predicted"/>
<organism evidence="3 4">
    <name type="scientific">Roseibium algae</name>
    <dbReference type="NCBI Taxonomy" id="3123038"/>
    <lineage>
        <taxon>Bacteria</taxon>
        <taxon>Pseudomonadati</taxon>
        <taxon>Pseudomonadota</taxon>
        <taxon>Alphaproteobacteria</taxon>
        <taxon>Hyphomicrobiales</taxon>
        <taxon>Stappiaceae</taxon>
        <taxon>Roseibium</taxon>
    </lineage>
</organism>
<dbReference type="InterPro" id="IPR011042">
    <property type="entry name" value="6-blade_b-propeller_TolB-like"/>
</dbReference>
<accession>A0ABU8TNN3</accession>
<name>A0ABU8TNN3_9HYPH</name>
<sequence>MLKKLLCSTVATLAITFTGAALAETDYSGVLEKIKLPPGFKIAVFAEMPKARSIEVVKPNGVIFVGSRHGHVYSMVDSNRDGVADEVSERVSGLNVPNGIAAQDSQLYVALQDKITKWPVPAEFDTSLPLQPLLPVKEGLKDEFLHGWRYIGFGPDRKLYVALGAPCNICELEDNTGKIARMDPDGSNWEIVANGVRNSVGFDWHPVTGELWFTDNGADGMGDDTPPDELNRVTKIGQHFGFPYRGGKDTKLAGYEETDPPMEVTPAEIEFQAHSANLGIDFYEGEMFPAEYKNDAFVAQHGSWNRTTPVGYRIMRIRFDEAGNAVGKEVFADGWLSSGSAVGRPVDIEEMADGSLLVSDDFANVVYRISYDQ</sequence>
<dbReference type="Proteomes" id="UP001385499">
    <property type="component" value="Unassembled WGS sequence"/>
</dbReference>
<dbReference type="Gene3D" id="2.120.10.30">
    <property type="entry name" value="TolB, C-terminal domain"/>
    <property type="match status" value="1"/>
</dbReference>
<evidence type="ECO:0000313" key="4">
    <source>
        <dbReference type="Proteomes" id="UP001385499"/>
    </source>
</evidence>
<keyword evidence="1" id="KW-0732">Signal</keyword>
<dbReference type="InterPro" id="IPR011041">
    <property type="entry name" value="Quinoprot_gluc/sorb_DH_b-prop"/>
</dbReference>
<gene>
    <name evidence="3" type="ORF">V6575_17000</name>
</gene>
<feature type="domain" description="Glucose/Sorbosone dehydrogenase" evidence="2">
    <location>
        <begin position="147"/>
        <end position="361"/>
    </location>
</feature>
<evidence type="ECO:0000256" key="1">
    <source>
        <dbReference type="SAM" id="SignalP"/>
    </source>
</evidence>
<dbReference type="RefSeq" id="WP_340276034.1">
    <property type="nucleotide sequence ID" value="NZ_JBAKIA010000013.1"/>
</dbReference>